<sequence>MQKNITQATFDSLQKQYYSAWFRFHPEAAVHVGVVGYEECLTPFGDEDIGALISLNQKIIFSLDEITTSELSANQKLDFSILYNAASIELHELIERDWRFLMPQKYLPLEAVHQLLSRPVENIHKALKHRLESVPEHLRSARNYLTQQPQNIPANWVEDAILGASTGAVYFRDLSRHPVVIQKFKNPSRLQPVFDAAAHAMEDFEKFLRNTILPQAEGTFSCGERHFNTLLNNWHCLEIDAKKLYSFGEKLFNKTQKELQVACEKLTGSDNIAEQLAIIRQQHPPAKGEHLMNAYRKRMQAAHDFVADKSLVTIPQTQALKVMETPLFLRHEIPFAAYEEPAYKDPQQQGYYYVTPVKSEGHLLEHNWASIDLTCVHEAFPGHHLQFVTANTNPENSLPRLLNSSATLYEGWALYCENMMQEEGFLNKPEHHFIMLRDRLWRALRVMLDVELHTQNLSIDKAAQRMCDELGFSIDQAKADLSWYSQSPTVPMSYAVGWALIKALREDESKKSDFSLKQFHDRLLSVGSCALPLVIKFEFGDEAWKKASEKVFS</sequence>
<name>A0A3B0X460_9ZZZZ</name>
<reference evidence="1" key="1">
    <citation type="submission" date="2018-06" db="EMBL/GenBank/DDBJ databases">
        <authorList>
            <person name="Zhirakovskaya E."/>
        </authorList>
    </citation>
    <scope>NUCLEOTIDE SEQUENCE</scope>
</reference>
<dbReference type="InterPro" id="IPR010281">
    <property type="entry name" value="DUF885"/>
</dbReference>
<protein>
    <recommendedName>
        <fullName evidence="2">DUF885 domain-containing protein</fullName>
    </recommendedName>
</protein>
<accession>A0A3B0X460</accession>
<dbReference type="PANTHER" id="PTHR33361:SF15">
    <property type="entry name" value="DUF885 FAMILY LIPOPROTEIN"/>
    <property type="match status" value="1"/>
</dbReference>
<dbReference type="PANTHER" id="PTHR33361">
    <property type="entry name" value="GLR0591 PROTEIN"/>
    <property type="match status" value="1"/>
</dbReference>
<dbReference type="EMBL" id="UOFH01000002">
    <property type="protein sequence ID" value="VAW58272.1"/>
    <property type="molecule type" value="Genomic_DNA"/>
</dbReference>
<evidence type="ECO:0008006" key="2">
    <source>
        <dbReference type="Google" id="ProtNLM"/>
    </source>
</evidence>
<dbReference type="AlphaFoldDB" id="A0A3B0X460"/>
<dbReference type="Pfam" id="PF05960">
    <property type="entry name" value="DUF885"/>
    <property type="match status" value="1"/>
</dbReference>
<evidence type="ECO:0000313" key="1">
    <source>
        <dbReference type="EMBL" id="VAW58272.1"/>
    </source>
</evidence>
<organism evidence="1">
    <name type="scientific">hydrothermal vent metagenome</name>
    <dbReference type="NCBI Taxonomy" id="652676"/>
    <lineage>
        <taxon>unclassified sequences</taxon>
        <taxon>metagenomes</taxon>
        <taxon>ecological metagenomes</taxon>
    </lineage>
</organism>
<gene>
    <name evidence="1" type="ORF">MNBD_GAMMA08-2771</name>
</gene>
<proteinExistence type="predicted"/>